<dbReference type="InterPro" id="IPR003661">
    <property type="entry name" value="HisK_dim/P_dom"/>
</dbReference>
<evidence type="ECO:0000256" key="5">
    <source>
        <dbReference type="ARBA" id="ARBA00022679"/>
    </source>
</evidence>
<dbReference type="GO" id="GO:0000155">
    <property type="term" value="F:phosphorelay sensor kinase activity"/>
    <property type="evidence" value="ECO:0007669"/>
    <property type="project" value="InterPro"/>
</dbReference>
<proteinExistence type="predicted"/>
<reference evidence="9" key="2">
    <citation type="submission" date="2021-04" db="EMBL/GenBank/DDBJ databases">
        <authorList>
            <person name="Gilroy R."/>
        </authorList>
    </citation>
    <scope>NUCLEOTIDE SEQUENCE</scope>
    <source>
        <strain evidence="9">CHK183-1962</strain>
    </source>
</reference>
<name>A0A9D1XDT2_9FIRM</name>
<dbReference type="SUPFAM" id="SSF47384">
    <property type="entry name" value="Homodimeric domain of signal transducing histidine kinase"/>
    <property type="match status" value="1"/>
</dbReference>
<dbReference type="SUPFAM" id="SSF55874">
    <property type="entry name" value="ATPase domain of HSP90 chaperone/DNA topoisomerase II/histidine kinase"/>
    <property type="match status" value="1"/>
</dbReference>
<evidence type="ECO:0000256" key="1">
    <source>
        <dbReference type="ARBA" id="ARBA00000085"/>
    </source>
</evidence>
<keyword evidence="4" id="KW-0597">Phosphoprotein</keyword>
<dbReference type="EMBL" id="DXEK01000150">
    <property type="protein sequence ID" value="HIX77708.1"/>
    <property type="molecule type" value="Genomic_DNA"/>
</dbReference>
<dbReference type="Proteomes" id="UP000886890">
    <property type="component" value="Unassembled WGS sequence"/>
</dbReference>
<dbReference type="PROSITE" id="PS50109">
    <property type="entry name" value="HIS_KIN"/>
    <property type="match status" value="1"/>
</dbReference>
<dbReference type="Gene3D" id="3.30.565.10">
    <property type="entry name" value="Histidine kinase-like ATPase, C-terminal domain"/>
    <property type="match status" value="1"/>
</dbReference>
<dbReference type="Pfam" id="PF00512">
    <property type="entry name" value="HisKA"/>
    <property type="match status" value="1"/>
</dbReference>
<dbReference type="InterPro" id="IPR005467">
    <property type="entry name" value="His_kinase_dom"/>
</dbReference>
<dbReference type="GO" id="GO:0016020">
    <property type="term" value="C:membrane"/>
    <property type="evidence" value="ECO:0007669"/>
    <property type="project" value="UniProtKB-SubCell"/>
</dbReference>
<dbReference type="AlphaFoldDB" id="A0A9D1XDT2"/>
<dbReference type="PRINTS" id="PR00344">
    <property type="entry name" value="BCTRLSENSOR"/>
</dbReference>
<dbReference type="FunFam" id="3.30.565.10:FF:000006">
    <property type="entry name" value="Sensor histidine kinase WalK"/>
    <property type="match status" value="1"/>
</dbReference>
<dbReference type="EC" id="2.7.13.3" evidence="3"/>
<reference evidence="9" key="1">
    <citation type="journal article" date="2021" name="PeerJ">
        <title>Extensive microbial diversity within the chicken gut microbiome revealed by metagenomics and culture.</title>
        <authorList>
            <person name="Gilroy R."/>
            <person name="Ravi A."/>
            <person name="Getino M."/>
            <person name="Pursley I."/>
            <person name="Horton D.L."/>
            <person name="Alikhan N.F."/>
            <person name="Baker D."/>
            <person name="Gharbi K."/>
            <person name="Hall N."/>
            <person name="Watson M."/>
            <person name="Adriaenssens E.M."/>
            <person name="Foster-Nyarko E."/>
            <person name="Jarju S."/>
            <person name="Secka A."/>
            <person name="Antonio M."/>
            <person name="Oren A."/>
            <person name="Chaudhuri R.R."/>
            <person name="La Ragione R."/>
            <person name="Hildebrand F."/>
            <person name="Pallen M.J."/>
        </authorList>
    </citation>
    <scope>NUCLEOTIDE SEQUENCE</scope>
    <source>
        <strain evidence="9">CHK183-1962</strain>
    </source>
</reference>
<dbReference type="Gene3D" id="1.10.287.130">
    <property type="match status" value="1"/>
</dbReference>
<dbReference type="PANTHER" id="PTHR43711">
    <property type="entry name" value="TWO-COMPONENT HISTIDINE KINASE"/>
    <property type="match status" value="1"/>
</dbReference>
<evidence type="ECO:0000256" key="2">
    <source>
        <dbReference type="ARBA" id="ARBA00004370"/>
    </source>
</evidence>
<evidence type="ECO:0000313" key="9">
    <source>
        <dbReference type="EMBL" id="HIX77708.1"/>
    </source>
</evidence>
<evidence type="ECO:0000256" key="7">
    <source>
        <dbReference type="ARBA" id="ARBA00023012"/>
    </source>
</evidence>
<comment type="caution">
    <text evidence="9">The sequence shown here is derived from an EMBL/GenBank/DDBJ whole genome shotgun (WGS) entry which is preliminary data.</text>
</comment>
<evidence type="ECO:0000259" key="8">
    <source>
        <dbReference type="PROSITE" id="PS50109"/>
    </source>
</evidence>
<feature type="domain" description="Histidine kinase" evidence="8">
    <location>
        <begin position="20"/>
        <end position="225"/>
    </location>
</feature>
<dbReference type="Pfam" id="PF02518">
    <property type="entry name" value="HATPase_c"/>
    <property type="match status" value="1"/>
</dbReference>
<dbReference type="InterPro" id="IPR050736">
    <property type="entry name" value="Sensor_HK_Regulatory"/>
</dbReference>
<dbReference type="SMART" id="SM00387">
    <property type="entry name" value="HATPase_c"/>
    <property type="match status" value="1"/>
</dbReference>
<organism evidence="9 10">
    <name type="scientific">Candidatus Fusicatenibacter merdavium</name>
    <dbReference type="NCBI Taxonomy" id="2838600"/>
    <lineage>
        <taxon>Bacteria</taxon>
        <taxon>Bacillati</taxon>
        <taxon>Bacillota</taxon>
        <taxon>Clostridia</taxon>
        <taxon>Lachnospirales</taxon>
        <taxon>Lachnospiraceae</taxon>
        <taxon>Fusicatenibacter</taxon>
    </lineage>
</organism>
<keyword evidence="6 9" id="KW-0418">Kinase</keyword>
<keyword evidence="5" id="KW-0808">Transferase</keyword>
<evidence type="ECO:0000256" key="3">
    <source>
        <dbReference type="ARBA" id="ARBA00012438"/>
    </source>
</evidence>
<comment type="catalytic activity">
    <reaction evidence="1">
        <text>ATP + protein L-histidine = ADP + protein N-phospho-L-histidine.</text>
        <dbReference type="EC" id="2.7.13.3"/>
    </reaction>
</comment>
<dbReference type="CDD" id="cd00082">
    <property type="entry name" value="HisKA"/>
    <property type="match status" value="1"/>
</dbReference>
<dbReference type="PANTHER" id="PTHR43711:SF1">
    <property type="entry name" value="HISTIDINE KINASE 1"/>
    <property type="match status" value="1"/>
</dbReference>
<evidence type="ECO:0000313" key="10">
    <source>
        <dbReference type="Proteomes" id="UP000886890"/>
    </source>
</evidence>
<evidence type="ECO:0000256" key="6">
    <source>
        <dbReference type="ARBA" id="ARBA00022777"/>
    </source>
</evidence>
<comment type="subcellular location">
    <subcellularLocation>
        <location evidence="2">Membrane</location>
    </subcellularLocation>
</comment>
<dbReference type="InterPro" id="IPR036097">
    <property type="entry name" value="HisK_dim/P_sf"/>
</dbReference>
<evidence type="ECO:0000256" key="4">
    <source>
        <dbReference type="ARBA" id="ARBA00022553"/>
    </source>
</evidence>
<dbReference type="InterPro" id="IPR036890">
    <property type="entry name" value="HATPase_C_sf"/>
</dbReference>
<keyword evidence="7" id="KW-0902">Two-component regulatory system</keyword>
<dbReference type="InterPro" id="IPR003594">
    <property type="entry name" value="HATPase_dom"/>
</dbReference>
<sequence>MSRQSQTNPEENACYLMLSKISHEIRNPVALINSFLQLLAANHPELKEDSCYLKIEENMDYLKLLLDELSTYNHSHTANTEDLNPYLLLQSITASASVLLEEQGIELQLSKQSAVPRIPIDKTKFQQLFSNLIRNAAESMPDGGTILISVSCDGDNVILQVQDTGCGIPEEYLPTLFDLFVTHKKNGTGLGLAICREIVSAHRGTISVESAPGQGTTFTVSLPVA</sequence>
<protein>
    <recommendedName>
        <fullName evidence="3">histidine kinase</fullName>
        <ecNumber evidence="3">2.7.13.3</ecNumber>
    </recommendedName>
</protein>
<dbReference type="CDD" id="cd00075">
    <property type="entry name" value="HATPase"/>
    <property type="match status" value="1"/>
</dbReference>
<gene>
    <name evidence="9" type="ORF">H9734_08970</name>
</gene>
<accession>A0A9D1XDT2</accession>
<dbReference type="InterPro" id="IPR004358">
    <property type="entry name" value="Sig_transdc_His_kin-like_C"/>
</dbReference>